<accession>A0A1S1Q404</accession>
<dbReference type="EMBL" id="MAXA01000216">
    <property type="protein sequence ID" value="OHV27852.1"/>
    <property type="molecule type" value="Genomic_DNA"/>
</dbReference>
<keyword evidence="1" id="KW-0805">Transcription regulation</keyword>
<dbReference type="InterPro" id="IPR009057">
    <property type="entry name" value="Homeodomain-like_sf"/>
</dbReference>
<dbReference type="PRINTS" id="PR00455">
    <property type="entry name" value="HTHTETR"/>
</dbReference>
<evidence type="ECO:0000256" key="4">
    <source>
        <dbReference type="PROSITE-ProRule" id="PRU00335"/>
    </source>
</evidence>
<dbReference type="PANTHER" id="PTHR30055:SF234">
    <property type="entry name" value="HTH-TYPE TRANSCRIPTIONAL REGULATOR BETI"/>
    <property type="match status" value="1"/>
</dbReference>
<name>A0A1S1Q404_9ACTN</name>
<sequence length="228" mass="25481">MSTAAPVDREKPNGPRSRKGAATRARLLDAAKAVFEKDGFLEARISDIAEQAGLSHGSFYHYFDSKEQIFREVAMEMTDLLNAPLSTSIFLPSSTAVPRERIRAGIRTYLESYRAEAQIIGVIEQVSRYDAHLTDERFEHQQRDRERVVGSIRQLQLLGLADPDVDPAIAAHALGAMISRFAEMWFVQGLVDCDFDEATDQLARLFASALRLRDRPDEDGRPSPASTE</sequence>
<reference evidence="8" key="1">
    <citation type="submission" date="2016-07" db="EMBL/GenBank/DDBJ databases">
        <title>Frankia sp. NRRL B-16219 Genome sequencing.</title>
        <authorList>
            <person name="Ghodhbane-Gtari F."/>
            <person name="Swanson E."/>
            <person name="Gueddou A."/>
            <person name="Louati M."/>
            <person name="Nouioui I."/>
            <person name="Hezbri K."/>
            <person name="Abebe-Akele F."/>
            <person name="Simpson S."/>
            <person name="Morris K."/>
            <person name="Thomas K."/>
            <person name="Gtari M."/>
            <person name="Tisa L.S."/>
        </authorList>
    </citation>
    <scope>NUCLEOTIDE SEQUENCE [LARGE SCALE GENOMIC DNA]</scope>
    <source>
        <strain evidence="8">NRRL B-16219</strain>
    </source>
</reference>
<dbReference type="SUPFAM" id="SSF46689">
    <property type="entry name" value="Homeodomain-like"/>
    <property type="match status" value="1"/>
</dbReference>
<dbReference type="InterPro" id="IPR036271">
    <property type="entry name" value="Tet_transcr_reg_TetR-rel_C_sf"/>
</dbReference>
<dbReference type="Gene3D" id="1.10.10.60">
    <property type="entry name" value="Homeodomain-like"/>
    <property type="match status" value="1"/>
</dbReference>
<evidence type="ECO:0000313" key="8">
    <source>
        <dbReference type="Proteomes" id="UP000179769"/>
    </source>
</evidence>
<evidence type="ECO:0000259" key="6">
    <source>
        <dbReference type="PROSITE" id="PS50977"/>
    </source>
</evidence>
<dbReference type="SUPFAM" id="SSF48498">
    <property type="entry name" value="Tetracyclin repressor-like, C-terminal domain"/>
    <property type="match status" value="1"/>
</dbReference>
<dbReference type="AlphaFoldDB" id="A0A1S1Q404"/>
<dbReference type="InterPro" id="IPR001647">
    <property type="entry name" value="HTH_TetR"/>
</dbReference>
<dbReference type="OrthoDB" id="3208155at2"/>
<organism evidence="7 8">
    <name type="scientific">Parafrankia soli</name>
    <dbReference type="NCBI Taxonomy" id="2599596"/>
    <lineage>
        <taxon>Bacteria</taxon>
        <taxon>Bacillati</taxon>
        <taxon>Actinomycetota</taxon>
        <taxon>Actinomycetes</taxon>
        <taxon>Frankiales</taxon>
        <taxon>Frankiaceae</taxon>
        <taxon>Parafrankia</taxon>
    </lineage>
</organism>
<evidence type="ECO:0000313" key="7">
    <source>
        <dbReference type="EMBL" id="OHV27852.1"/>
    </source>
</evidence>
<feature type="domain" description="HTH tetR-type" evidence="6">
    <location>
        <begin position="21"/>
        <end position="81"/>
    </location>
</feature>
<feature type="region of interest" description="Disordered" evidence="5">
    <location>
        <begin position="1"/>
        <end position="22"/>
    </location>
</feature>
<keyword evidence="8" id="KW-1185">Reference proteome</keyword>
<evidence type="ECO:0000256" key="5">
    <source>
        <dbReference type="SAM" id="MobiDB-lite"/>
    </source>
</evidence>
<dbReference type="InterPro" id="IPR050109">
    <property type="entry name" value="HTH-type_TetR-like_transc_reg"/>
</dbReference>
<protein>
    <submittedName>
        <fullName evidence="7">TetR family transcriptional regulator</fullName>
    </submittedName>
</protein>
<proteinExistence type="predicted"/>
<dbReference type="Pfam" id="PF00440">
    <property type="entry name" value="TetR_N"/>
    <property type="match status" value="1"/>
</dbReference>
<dbReference type="Proteomes" id="UP000179769">
    <property type="component" value="Unassembled WGS sequence"/>
</dbReference>
<dbReference type="RefSeq" id="WP_071064194.1">
    <property type="nucleotide sequence ID" value="NZ_MAXA01000216.1"/>
</dbReference>
<evidence type="ECO:0000256" key="3">
    <source>
        <dbReference type="ARBA" id="ARBA00023163"/>
    </source>
</evidence>
<dbReference type="PANTHER" id="PTHR30055">
    <property type="entry name" value="HTH-TYPE TRANSCRIPTIONAL REGULATOR RUTR"/>
    <property type="match status" value="1"/>
</dbReference>
<dbReference type="PROSITE" id="PS50977">
    <property type="entry name" value="HTH_TETR_2"/>
    <property type="match status" value="1"/>
</dbReference>
<dbReference type="GO" id="GO:0003700">
    <property type="term" value="F:DNA-binding transcription factor activity"/>
    <property type="evidence" value="ECO:0007669"/>
    <property type="project" value="TreeGrafter"/>
</dbReference>
<feature type="DNA-binding region" description="H-T-H motif" evidence="4">
    <location>
        <begin position="44"/>
        <end position="63"/>
    </location>
</feature>
<evidence type="ECO:0000256" key="2">
    <source>
        <dbReference type="ARBA" id="ARBA00023125"/>
    </source>
</evidence>
<evidence type="ECO:0000256" key="1">
    <source>
        <dbReference type="ARBA" id="ARBA00023015"/>
    </source>
</evidence>
<keyword evidence="2 4" id="KW-0238">DNA-binding</keyword>
<dbReference type="GO" id="GO:0000976">
    <property type="term" value="F:transcription cis-regulatory region binding"/>
    <property type="evidence" value="ECO:0007669"/>
    <property type="project" value="TreeGrafter"/>
</dbReference>
<gene>
    <name evidence="7" type="ORF">BBK14_18860</name>
</gene>
<keyword evidence="3" id="KW-0804">Transcription</keyword>
<comment type="caution">
    <text evidence="7">The sequence shown here is derived from an EMBL/GenBank/DDBJ whole genome shotgun (WGS) entry which is preliminary data.</text>
</comment>
<dbReference type="Gene3D" id="1.10.357.10">
    <property type="entry name" value="Tetracycline Repressor, domain 2"/>
    <property type="match status" value="1"/>
</dbReference>